<keyword evidence="3" id="KW-0998">Cell outer membrane</keyword>
<accession>A0ABT3RAD6</accession>
<comment type="subcellular location">
    <subcellularLocation>
        <location evidence="1 4">Cell outer membrane</location>
    </subcellularLocation>
</comment>
<name>A0ABT3RAD6_9BACT</name>
<sequence length="938" mass="104056">MSATIAFAQSGIIRGQLTSSETGEELIGATVVIKSISNGAATDLDGKFNLNNIAPGTYEVQASYISYEPKTVTGVVVKANEVTVLNIQLGSATTKLQEVVIEGRAIKSSENTLRNTQKKAAVVMDGVSAEQFSRSGDSDAAAALTRVTGISLEGSKYVYVRGLGDRYVKTSLNGAEIPGLDPNRNTVQMDLFPSNLLDNLTVSKTFTPDMPGSFSGGFVNITTKDFPDRFTLQLSTSVGYNDQATFNNKFLSSNKGKTDWLGYDDGTRAVPDAINYTIPYESFTNKQQAEQIDQATKAFNTDMGPTRITAPINRSHAFSLGNQTELFGRQLGYVVGLSYQRNFSYYNNGTFGLWELNSAGASRLNNNSLYEDEKGVEEVSLGFLSNFAYKFNSNNKLSLNLMRNQSGSNSSRFLFGTFPAISGVNDGRAIFESRALHYTQRALNSAQLKGEHVVPGLNNSKIDWLTSFTLSQQDEPDLRFFANDYYLNGSDTTYRIQLAAYTLPARFFRDLDEINLDVKVNVETPFEIWNGLEAKTKFGAAALLKDRKFRENIYRYRFNEGYGYNGSITDFFSPEKLGIVATPQDPESGGIYRYGVYLQDGTQRTNNYDGEEAVYAGYGMIDLPLTEKLRVVTGARVEVTDIFVQSFNKSLEPGDLNQVDVLPSVNATYSLTDNMNLRAGYSRTLARPNFREIAPYTSFDFVGEPAFTGNANLERTTIDNFDTRWEWYPNLGEYISVSAFYKNFQNPIERTINTLAQNNEIFIQNVDNAKVYGLEFELNKRLSFVAPFLENFILGSNLSLIKSEVSIKALELEQIRAVRPNADDTRPLFGQSPFVANASLTYQSEPLGLMATANYNVFGDRISAISVGGTPNIYERSRPMASIVVSKRLGDAFTAKLSADNLFNPEFVNSHEYNGQEYIYSSYKQGRTFSAGITFLID</sequence>
<dbReference type="Pfam" id="PF07715">
    <property type="entry name" value="Plug"/>
    <property type="match status" value="1"/>
</dbReference>
<dbReference type="InterPro" id="IPR008969">
    <property type="entry name" value="CarboxyPept-like_regulatory"/>
</dbReference>
<dbReference type="InterPro" id="IPR012910">
    <property type="entry name" value="Plug_dom"/>
</dbReference>
<reference evidence="7 8" key="1">
    <citation type="submission" date="2022-11" db="EMBL/GenBank/DDBJ databases">
        <title>The characterization of three novel Bacteroidetes species and genomic analysis of their roles in tidal elemental geochemical cycles.</title>
        <authorList>
            <person name="Ma K.-J."/>
        </authorList>
    </citation>
    <scope>NUCLEOTIDE SEQUENCE [LARGE SCALE GENOMIC DNA]</scope>
    <source>
        <strain evidence="7 8">M82</strain>
    </source>
</reference>
<dbReference type="SUPFAM" id="SSF49464">
    <property type="entry name" value="Carboxypeptidase regulatory domain-like"/>
    <property type="match status" value="1"/>
</dbReference>
<dbReference type="SUPFAM" id="SSF56935">
    <property type="entry name" value="Porins"/>
    <property type="match status" value="1"/>
</dbReference>
<dbReference type="PANTHER" id="PTHR40980:SF5">
    <property type="entry name" value="TONB-DEPENDENT RECEPTOR"/>
    <property type="match status" value="1"/>
</dbReference>
<protein>
    <submittedName>
        <fullName evidence="7">TonB-dependent receptor</fullName>
    </submittedName>
</protein>
<evidence type="ECO:0000256" key="3">
    <source>
        <dbReference type="ARBA" id="ARBA00023237"/>
    </source>
</evidence>
<dbReference type="Pfam" id="PF13715">
    <property type="entry name" value="CarbopepD_reg_2"/>
    <property type="match status" value="1"/>
</dbReference>
<keyword evidence="4" id="KW-0798">TonB box</keyword>
<dbReference type="Proteomes" id="UP001207228">
    <property type="component" value="Unassembled WGS sequence"/>
</dbReference>
<evidence type="ECO:0000313" key="7">
    <source>
        <dbReference type="EMBL" id="MCX2738369.1"/>
    </source>
</evidence>
<dbReference type="EMBL" id="JAPFQO010000001">
    <property type="protein sequence ID" value="MCX2738369.1"/>
    <property type="molecule type" value="Genomic_DNA"/>
</dbReference>
<evidence type="ECO:0000259" key="6">
    <source>
        <dbReference type="Pfam" id="PF07715"/>
    </source>
</evidence>
<evidence type="ECO:0000313" key="8">
    <source>
        <dbReference type="Proteomes" id="UP001207228"/>
    </source>
</evidence>
<keyword evidence="8" id="KW-1185">Reference proteome</keyword>
<dbReference type="PANTHER" id="PTHR40980">
    <property type="entry name" value="PLUG DOMAIN-CONTAINING PROTEIN"/>
    <property type="match status" value="1"/>
</dbReference>
<evidence type="ECO:0000259" key="5">
    <source>
        <dbReference type="Pfam" id="PF00593"/>
    </source>
</evidence>
<dbReference type="InterPro" id="IPR000531">
    <property type="entry name" value="Beta-barrel_TonB"/>
</dbReference>
<comment type="caution">
    <text evidence="7">The sequence shown here is derived from an EMBL/GenBank/DDBJ whole genome shotgun (WGS) entry which is preliminary data.</text>
</comment>
<feature type="domain" description="TonB-dependent receptor plug" evidence="6">
    <location>
        <begin position="118"/>
        <end position="208"/>
    </location>
</feature>
<evidence type="ECO:0000256" key="1">
    <source>
        <dbReference type="ARBA" id="ARBA00004442"/>
    </source>
</evidence>
<keyword evidence="7" id="KW-0675">Receptor</keyword>
<evidence type="ECO:0000256" key="2">
    <source>
        <dbReference type="ARBA" id="ARBA00023136"/>
    </source>
</evidence>
<evidence type="ECO:0000256" key="4">
    <source>
        <dbReference type="RuleBase" id="RU003357"/>
    </source>
</evidence>
<dbReference type="RefSeq" id="WP_266050441.1">
    <property type="nucleotide sequence ID" value="NZ_JAPFQO010000001.1"/>
</dbReference>
<dbReference type="Gene3D" id="2.60.40.1120">
    <property type="entry name" value="Carboxypeptidase-like, regulatory domain"/>
    <property type="match status" value="1"/>
</dbReference>
<dbReference type="Gene3D" id="2.40.170.20">
    <property type="entry name" value="TonB-dependent receptor, beta-barrel domain"/>
    <property type="match status" value="1"/>
</dbReference>
<dbReference type="InterPro" id="IPR036942">
    <property type="entry name" value="Beta-barrel_TonB_sf"/>
</dbReference>
<dbReference type="InterPro" id="IPR037066">
    <property type="entry name" value="Plug_dom_sf"/>
</dbReference>
<keyword evidence="2 4" id="KW-0472">Membrane</keyword>
<feature type="domain" description="TonB-dependent receptor-like beta-barrel" evidence="5">
    <location>
        <begin position="420"/>
        <end position="867"/>
    </location>
</feature>
<proteinExistence type="inferred from homology"/>
<organism evidence="7 8">
    <name type="scientific">Pontibacter anaerobius</name>
    <dbReference type="NCBI Taxonomy" id="2993940"/>
    <lineage>
        <taxon>Bacteria</taxon>
        <taxon>Pseudomonadati</taxon>
        <taxon>Bacteroidota</taxon>
        <taxon>Cytophagia</taxon>
        <taxon>Cytophagales</taxon>
        <taxon>Hymenobacteraceae</taxon>
        <taxon>Pontibacter</taxon>
    </lineage>
</organism>
<dbReference type="Pfam" id="PF00593">
    <property type="entry name" value="TonB_dep_Rec_b-barrel"/>
    <property type="match status" value="1"/>
</dbReference>
<dbReference type="Gene3D" id="2.170.130.10">
    <property type="entry name" value="TonB-dependent receptor, plug domain"/>
    <property type="match status" value="1"/>
</dbReference>
<comment type="similarity">
    <text evidence="4">Belongs to the TonB-dependent receptor family.</text>
</comment>
<gene>
    <name evidence="7" type="ORF">OO017_00285</name>
</gene>